<evidence type="ECO:0000313" key="5">
    <source>
        <dbReference type="EMBL" id="GFG68995.1"/>
    </source>
</evidence>
<evidence type="ECO:0000256" key="1">
    <source>
        <dbReference type="ARBA" id="ARBA00023015"/>
    </source>
</evidence>
<dbReference type="PANTHER" id="PTHR46796">
    <property type="entry name" value="HTH-TYPE TRANSCRIPTIONAL ACTIVATOR RHAS-RELATED"/>
    <property type="match status" value="1"/>
</dbReference>
<dbReference type="GO" id="GO:0043565">
    <property type="term" value="F:sequence-specific DNA binding"/>
    <property type="evidence" value="ECO:0007669"/>
    <property type="project" value="InterPro"/>
</dbReference>
<dbReference type="AlphaFoldDB" id="A0A7I9XGB0"/>
<dbReference type="Gene3D" id="1.10.10.60">
    <property type="entry name" value="Homeodomain-like"/>
    <property type="match status" value="1"/>
</dbReference>
<keyword evidence="2" id="KW-0238">DNA-binding</keyword>
<organism evidence="5 6">
    <name type="scientific">Mycolicibacter senuensis</name>
    <dbReference type="NCBI Taxonomy" id="386913"/>
    <lineage>
        <taxon>Bacteria</taxon>
        <taxon>Bacillati</taxon>
        <taxon>Actinomycetota</taxon>
        <taxon>Actinomycetes</taxon>
        <taxon>Mycobacteriales</taxon>
        <taxon>Mycobacteriaceae</taxon>
        <taxon>Mycolicibacter</taxon>
    </lineage>
</organism>
<evidence type="ECO:0000256" key="3">
    <source>
        <dbReference type="ARBA" id="ARBA00023163"/>
    </source>
</evidence>
<dbReference type="InterPro" id="IPR009057">
    <property type="entry name" value="Homeodomain-like_sf"/>
</dbReference>
<protein>
    <submittedName>
        <fullName evidence="5">Putative transcriptional regulator, AraC</fullName>
    </submittedName>
</protein>
<dbReference type="PANTHER" id="PTHR46796:SF15">
    <property type="entry name" value="BLL1074 PROTEIN"/>
    <property type="match status" value="1"/>
</dbReference>
<dbReference type="SUPFAM" id="SSF46689">
    <property type="entry name" value="Homeodomain-like"/>
    <property type="match status" value="1"/>
</dbReference>
<dbReference type="SMART" id="SM00342">
    <property type="entry name" value="HTH_ARAC"/>
    <property type="match status" value="1"/>
</dbReference>
<keyword evidence="3" id="KW-0804">Transcription</keyword>
<gene>
    <name evidence="5" type="ORF">MSEN_07150</name>
</gene>
<reference evidence="5 6" key="1">
    <citation type="journal article" date="2019" name="Emerg. Microbes Infect.">
        <title>Comprehensive subspecies identification of 175 nontuberculous mycobacteria species based on 7547 genomic profiles.</title>
        <authorList>
            <person name="Matsumoto Y."/>
            <person name="Kinjo T."/>
            <person name="Motooka D."/>
            <person name="Nabeya D."/>
            <person name="Jung N."/>
            <person name="Uechi K."/>
            <person name="Horii T."/>
            <person name="Iida T."/>
            <person name="Fujita J."/>
            <person name="Nakamura S."/>
        </authorList>
    </citation>
    <scope>NUCLEOTIDE SEQUENCE [LARGE SCALE GENOMIC DNA]</scope>
    <source>
        <strain evidence="5 6">JCM 16017</strain>
    </source>
</reference>
<comment type="caution">
    <text evidence="5">The sequence shown here is derived from an EMBL/GenBank/DDBJ whole genome shotgun (WGS) entry which is preliminary data.</text>
</comment>
<sequence length="301" mass="32622">MADQPVWDFVVAPPRTAPGVTSMVGYRALDVPDAVHRGMPSATLTFIVSLDDGVQAADTAEALPAAPPNPILLGGLHVQASHVRQRRGQAGVQVALHPLAARAVFGIPAAELSVTDFDAIPILGPSSQRLHERIAGARRWPDAFALVADYLVAGNCRRHTTVRPEVAYAWQLLDRSRGTAPIERIAERVGCSQRHLNTLFRREMGRTPKAVAMLMRFEHASGRIADAARRHGRVDLAGIAAAAGYCDQAHLTRDFVRFAGTSPRAWLGAEFQNIQDGGHVQRSQWGHDSFEPDRLVVPASP</sequence>
<feature type="domain" description="HTH araC/xylS-type" evidence="4">
    <location>
        <begin position="165"/>
        <end position="269"/>
    </location>
</feature>
<keyword evidence="1" id="KW-0805">Transcription regulation</keyword>
<name>A0A7I9XGB0_9MYCO</name>
<dbReference type="InterPro" id="IPR018060">
    <property type="entry name" value="HTH_AraC"/>
</dbReference>
<dbReference type="EMBL" id="BLKV01000001">
    <property type="protein sequence ID" value="GFG68995.1"/>
    <property type="molecule type" value="Genomic_DNA"/>
</dbReference>
<evidence type="ECO:0000313" key="6">
    <source>
        <dbReference type="Proteomes" id="UP000465263"/>
    </source>
</evidence>
<dbReference type="GO" id="GO:0003700">
    <property type="term" value="F:DNA-binding transcription factor activity"/>
    <property type="evidence" value="ECO:0007669"/>
    <property type="project" value="InterPro"/>
</dbReference>
<dbReference type="PROSITE" id="PS01124">
    <property type="entry name" value="HTH_ARAC_FAMILY_2"/>
    <property type="match status" value="1"/>
</dbReference>
<evidence type="ECO:0000256" key="2">
    <source>
        <dbReference type="ARBA" id="ARBA00023125"/>
    </source>
</evidence>
<dbReference type="InterPro" id="IPR050204">
    <property type="entry name" value="AraC_XylS_family_regulators"/>
</dbReference>
<dbReference type="Pfam" id="PF12833">
    <property type="entry name" value="HTH_18"/>
    <property type="match status" value="1"/>
</dbReference>
<keyword evidence="6" id="KW-1185">Reference proteome</keyword>
<dbReference type="Proteomes" id="UP000465263">
    <property type="component" value="Unassembled WGS sequence"/>
</dbReference>
<proteinExistence type="predicted"/>
<evidence type="ECO:0000259" key="4">
    <source>
        <dbReference type="PROSITE" id="PS01124"/>
    </source>
</evidence>
<accession>A0A7I9XGB0</accession>